<dbReference type="FunFam" id="1.10.1000.11:FF:000002">
    <property type="entry name" value="Cytohesin 1"/>
    <property type="match status" value="1"/>
</dbReference>
<dbReference type="PROSITE" id="PS50190">
    <property type="entry name" value="SEC7"/>
    <property type="match status" value="1"/>
</dbReference>
<dbReference type="InterPro" id="IPR000904">
    <property type="entry name" value="Sec7_dom"/>
</dbReference>
<dbReference type="GO" id="GO:0016192">
    <property type="term" value="P:vesicle-mediated transport"/>
    <property type="evidence" value="ECO:0007669"/>
    <property type="project" value="UniProtKB-ARBA"/>
</dbReference>
<dbReference type="EMBL" id="SGPM01000012">
    <property type="protein sequence ID" value="THH32990.1"/>
    <property type="molecule type" value="Genomic_DNA"/>
</dbReference>
<feature type="compositionally biased region" description="Low complexity" evidence="1">
    <location>
        <begin position="1459"/>
        <end position="1468"/>
    </location>
</feature>
<sequence>MRKNSRWASSTHSFSARDSELASSLGLRRTRQNSSNVTDRGSTEQELMGGFQILRRTVKEVHDLEALPLPELLAPFCAIIRSPLSTGPITSAALSALHTFFLCKLINSKSISLDAALAELSNTVARCKFEASDMSGDEVALLKIMTVIQACMCGSVGHTLGDVEVCEMLETVLTTCCQMRLSEILRRSAEQTMHALVRTVFSRLDQLDPLKEEEKVASNTPNSEETDVKMSVSTELHTSPQQEESDSSTEVEEPPKEDVPDKQPVPPTPRDARSEYGLPSILELLRVLINILDPGDQAHTDSTRLTALRILNVAFEASGSRICSFPSLATLVVDHGFLQTTLRTISTMFETMRPRLKLQQELFLAFTIDRLAPPPTVQKPQFGLGLKGVASPRPGTPTVTTPKLGPVNPDLDLEKGPSTPRLQVAPARGDTRELLLETLSLISRQPSFMVDLYSNYDSDMNCENMFERLIDFAARGVYPLQSGPGQEYGPQNSQYLCLDLILAFVNHVAARAEGFVDSWPEHYTPPSGLMQTKSQKQLVLTGAARFNTKPKSAIAYLEENKLIYNDPNESREHSLAVFLKSSTRLDKRLLGDFISKPDNIELLKAYMKLFDFKNVTVADAMRDMLETFRLPGESQQISRITETFAEIYIATEPAEVKSQDAVYVLAYSIIMLNTDLHNPQVRKRMTIDDYKRNLRGVNDGSDFSSEYLQDIYDTIRKREIVMPEEHTGQLGFEYAWKELLTRSKHAGEFMTCNTSQFDKEMFRAVWRPVVSAIAYAFITFDDDYVIERAIAGFRQCATLARHFQLPDVFDYVVVSLSQATALLSDSLPSQVPNYPVVEVEGQSITVSSLSVKFGTNFKGQLAAVVLFNIVNGNGNSLREGWTQIFEMFENLFLHSLLPTRMLQMEDFLGGVSIIPLRRSQPLRQPQRSDGLLSALSSYLMTPYSSSADALVPDATESDVENTLCTIDCITSCRLDELYKQILQLDLEALVSAVRALEALAHERTVARLKQESDDINSNLDTTLEGNYSLPYDPASVFLLETMVSIACQTPQYIEEIWPVVFEHLSALLTSPTQYSILLMERAVVGLLRICLILATKPSLRDQIYISFDLLARLPPTVASSVAEQLAAGLVLIVTKHRGIISSPTEWGLAFALMRATLSHPEASRQSFELVQSLVADGPTQFVTPDNFGGLIAVLDEYATVAGDTTESQQQGRRTQPLNSSNSPVIERGLKAIDMLSDLKRFWSNPTFEGRPTWKIYALPLLSSLARQSSNTSREIRHSAILHLQRTVLGPHLKLDAQDQGQVDELFNRVIFPLLDELLKPQVLMRDPMGIPETRLRASALLCKAFMQFEARDEQMADIRVLWIQVLDLLDRLMHVDRRDQLYEAVPESLKNVILVMSATGSLVPPPAGDDTRDERQKALWGATHERVERFLPGFLEEVLPSPVPEPESTPTTPAPPQPEAQTPNTPAA</sequence>
<evidence type="ECO:0000313" key="4">
    <source>
        <dbReference type="Proteomes" id="UP000308730"/>
    </source>
</evidence>
<dbReference type="PANTHER" id="PTHR10663:SF388">
    <property type="entry name" value="GOLGI-SPECIFIC BREFELDIN A-RESISTANCE GUANINE NUCLEOTIDE EXCHANGE FACTOR 1"/>
    <property type="match status" value="1"/>
</dbReference>
<dbReference type="SMART" id="SM00222">
    <property type="entry name" value="Sec7"/>
    <property type="match status" value="1"/>
</dbReference>
<dbReference type="Pfam" id="PF23325">
    <property type="entry name" value="TPR_28"/>
    <property type="match status" value="1"/>
</dbReference>
<feature type="compositionally biased region" description="Pro residues" evidence="1">
    <location>
        <begin position="1441"/>
        <end position="1458"/>
    </location>
</feature>
<comment type="caution">
    <text evidence="3">The sequence shown here is derived from an EMBL/GenBank/DDBJ whole genome shotgun (WGS) entry which is preliminary data.</text>
</comment>
<name>A0A4S4NAM8_9APHY</name>
<keyword evidence="4" id="KW-1185">Reference proteome</keyword>
<dbReference type="OrthoDB" id="10258608at2759"/>
<dbReference type="GO" id="GO:0005085">
    <property type="term" value="F:guanyl-nucleotide exchange factor activity"/>
    <property type="evidence" value="ECO:0007669"/>
    <property type="project" value="InterPro"/>
</dbReference>
<dbReference type="Gene3D" id="1.10.220.20">
    <property type="match status" value="1"/>
</dbReference>
<dbReference type="Pfam" id="PF01369">
    <property type="entry name" value="Sec7"/>
    <property type="match status" value="1"/>
</dbReference>
<evidence type="ECO:0000259" key="2">
    <source>
        <dbReference type="PROSITE" id="PS50190"/>
    </source>
</evidence>
<dbReference type="GO" id="GO:0005737">
    <property type="term" value="C:cytoplasm"/>
    <property type="evidence" value="ECO:0007669"/>
    <property type="project" value="UniProtKB-ARBA"/>
</dbReference>
<dbReference type="InterPro" id="IPR035999">
    <property type="entry name" value="Sec7_dom_sf"/>
</dbReference>
<dbReference type="Gene3D" id="1.10.1000.11">
    <property type="entry name" value="Arf Nucleotide-binding Site Opener,domain 2"/>
    <property type="match status" value="1"/>
</dbReference>
<evidence type="ECO:0000313" key="3">
    <source>
        <dbReference type="EMBL" id="THH32990.1"/>
    </source>
</evidence>
<feature type="region of interest" description="Disordered" evidence="1">
    <location>
        <begin position="212"/>
        <end position="274"/>
    </location>
</feature>
<protein>
    <recommendedName>
        <fullName evidence="2">SEC7 domain-containing protein</fullName>
    </recommendedName>
</protein>
<accession>A0A4S4NAM8</accession>
<dbReference type="GO" id="GO:0032012">
    <property type="term" value="P:regulation of ARF protein signal transduction"/>
    <property type="evidence" value="ECO:0007669"/>
    <property type="project" value="InterPro"/>
</dbReference>
<dbReference type="InterPro" id="IPR023394">
    <property type="entry name" value="Sec7_C_sf"/>
</dbReference>
<feature type="region of interest" description="Disordered" evidence="1">
    <location>
        <begin position="387"/>
        <end position="421"/>
    </location>
</feature>
<proteinExistence type="predicted"/>
<organism evidence="3 4">
    <name type="scientific">Antrodiella citrinella</name>
    <dbReference type="NCBI Taxonomy" id="2447956"/>
    <lineage>
        <taxon>Eukaryota</taxon>
        <taxon>Fungi</taxon>
        <taxon>Dikarya</taxon>
        <taxon>Basidiomycota</taxon>
        <taxon>Agaricomycotina</taxon>
        <taxon>Agaricomycetes</taxon>
        <taxon>Polyporales</taxon>
        <taxon>Steccherinaceae</taxon>
        <taxon>Antrodiella</taxon>
    </lineage>
</organism>
<dbReference type="PANTHER" id="PTHR10663">
    <property type="entry name" value="GUANYL-NUCLEOTIDE EXCHANGE FACTOR"/>
    <property type="match status" value="1"/>
</dbReference>
<feature type="region of interest" description="Disordered" evidence="1">
    <location>
        <begin position="1202"/>
        <end position="1222"/>
    </location>
</feature>
<feature type="compositionally biased region" description="Polar residues" evidence="1">
    <location>
        <begin position="231"/>
        <end position="242"/>
    </location>
</feature>
<feature type="domain" description="SEC7" evidence="2">
    <location>
        <begin position="528"/>
        <end position="718"/>
    </location>
</feature>
<feature type="region of interest" description="Disordered" evidence="1">
    <location>
        <begin position="1438"/>
        <end position="1468"/>
    </location>
</feature>
<feature type="compositionally biased region" description="Acidic residues" evidence="1">
    <location>
        <begin position="243"/>
        <end position="252"/>
    </location>
</feature>
<dbReference type="Proteomes" id="UP000308730">
    <property type="component" value="Unassembled WGS sequence"/>
</dbReference>
<dbReference type="InterPro" id="IPR056604">
    <property type="entry name" value="GBF1-like_TPR"/>
</dbReference>
<evidence type="ECO:0000256" key="1">
    <source>
        <dbReference type="SAM" id="MobiDB-lite"/>
    </source>
</evidence>
<dbReference type="SUPFAM" id="SSF48425">
    <property type="entry name" value="Sec7 domain"/>
    <property type="match status" value="1"/>
</dbReference>
<dbReference type="GO" id="GO:0012505">
    <property type="term" value="C:endomembrane system"/>
    <property type="evidence" value="ECO:0007669"/>
    <property type="project" value="UniProtKB-ARBA"/>
</dbReference>
<feature type="region of interest" description="Disordered" evidence="1">
    <location>
        <begin position="25"/>
        <end position="44"/>
    </location>
</feature>
<reference evidence="3 4" key="1">
    <citation type="submission" date="2019-02" db="EMBL/GenBank/DDBJ databases">
        <title>Genome sequencing of the rare red list fungi Antrodiella citrinella (Flaviporus citrinellus).</title>
        <authorList>
            <person name="Buettner E."/>
            <person name="Kellner H."/>
        </authorList>
    </citation>
    <scope>NUCLEOTIDE SEQUENCE [LARGE SCALE GENOMIC DNA]</scope>
    <source>
        <strain evidence="3 4">DSM 108506</strain>
    </source>
</reference>
<gene>
    <name evidence="3" type="ORF">EUX98_g1179</name>
</gene>
<dbReference type="CDD" id="cd00171">
    <property type="entry name" value="Sec7"/>
    <property type="match status" value="1"/>
</dbReference>